<dbReference type="Proteomes" id="UP000437970">
    <property type="component" value="Unassembled WGS sequence"/>
</dbReference>
<dbReference type="EMBL" id="WIVT01000014">
    <property type="protein sequence ID" value="MQU17351.1"/>
    <property type="molecule type" value="Genomic_DNA"/>
</dbReference>
<sequence>MGQLFDIGVDEMLLRIEVATDALHYGVVPISSGKLASDGGLLPQTPQLPLHLMWRN</sequence>
<evidence type="ECO:0000313" key="2">
    <source>
        <dbReference type="EMBL" id="MQT80395.1"/>
    </source>
</evidence>
<accession>A0A6A7YXH3</accession>
<dbReference type="RefSeq" id="WP_153383035.1">
    <property type="nucleotide sequence ID" value="NZ_JBITTT010000013.1"/>
</dbReference>
<evidence type="ECO:0000313" key="6">
    <source>
        <dbReference type="Proteomes" id="UP000443000"/>
    </source>
</evidence>
<protein>
    <submittedName>
        <fullName evidence="2">Uncharacterized protein</fullName>
    </submittedName>
</protein>
<dbReference type="EMBL" id="WIWP01000028">
    <property type="protein sequence ID" value="MQT27239.1"/>
    <property type="molecule type" value="Genomic_DNA"/>
</dbReference>
<name>A0A6A7YXH3_9PSED</name>
<proteinExistence type="predicted"/>
<dbReference type="EMBL" id="WIVW01000075">
    <property type="protein sequence ID" value="MQU29524.1"/>
    <property type="molecule type" value="Genomic_DNA"/>
</dbReference>
<dbReference type="Proteomes" id="UP000443000">
    <property type="component" value="Unassembled WGS sequence"/>
</dbReference>
<reference evidence="5 6" key="1">
    <citation type="submission" date="2019-10" db="EMBL/GenBank/DDBJ databases">
        <title>Evaluation of single-gene subtyping targets for Pseudomonas.</title>
        <authorList>
            <person name="Reichler S.J."/>
            <person name="Orsi R.H."/>
            <person name="Wiedmann M."/>
            <person name="Martin N.H."/>
            <person name="Murphy S.I."/>
        </authorList>
    </citation>
    <scope>NUCLEOTIDE SEQUENCE</scope>
    <source>
        <strain evidence="1 7">FSL R10-0802</strain>
        <strain evidence="3 6">FSL R10-1594</strain>
        <strain evidence="4 5">FSL R10-1984</strain>
        <strain evidence="2">FSL R10-2339</strain>
    </source>
</reference>
<dbReference type="OrthoDB" id="6346224at2"/>
<evidence type="ECO:0000313" key="4">
    <source>
        <dbReference type="EMBL" id="MQU29524.1"/>
    </source>
</evidence>
<gene>
    <name evidence="3" type="ORF">GHN41_12990</name>
    <name evidence="2" type="ORF">GHN86_10030</name>
    <name evidence="1" type="ORF">GHN94_15565</name>
    <name evidence="4" type="ORF">GHO29_24025</name>
</gene>
<evidence type="ECO:0000313" key="3">
    <source>
        <dbReference type="EMBL" id="MQU17351.1"/>
    </source>
</evidence>
<evidence type="ECO:0000313" key="7">
    <source>
        <dbReference type="Proteomes" id="UP000713985"/>
    </source>
</evidence>
<dbReference type="EMBL" id="WIWC01000012">
    <property type="protein sequence ID" value="MQT80395.1"/>
    <property type="molecule type" value="Genomic_DNA"/>
</dbReference>
<evidence type="ECO:0000313" key="5">
    <source>
        <dbReference type="Proteomes" id="UP000437970"/>
    </source>
</evidence>
<comment type="caution">
    <text evidence="2">The sequence shown here is derived from an EMBL/GenBank/DDBJ whole genome shotgun (WGS) entry which is preliminary data.</text>
</comment>
<evidence type="ECO:0000313" key="1">
    <source>
        <dbReference type="EMBL" id="MQT27239.1"/>
    </source>
</evidence>
<keyword evidence="7" id="KW-1185">Reference proteome</keyword>
<organism evidence="2">
    <name type="scientific">Pseudomonas helleri</name>
    <dbReference type="NCBI Taxonomy" id="1608996"/>
    <lineage>
        <taxon>Bacteria</taxon>
        <taxon>Pseudomonadati</taxon>
        <taxon>Pseudomonadota</taxon>
        <taxon>Gammaproteobacteria</taxon>
        <taxon>Pseudomonadales</taxon>
        <taxon>Pseudomonadaceae</taxon>
        <taxon>Pseudomonas</taxon>
    </lineage>
</organism>
<dbReference type="AlphaFoldDB" id="A0A6A7YXH3"/>
<dbReference type="Proteomes" id="UP000713985">
    <property type="component" value="Unassembled WGS sequence"/>
</dbReference>